<gene>
    <name evidence="2" type="ORF">GX656_01395</name>
</gene>
<dbReference type="InterPro" id="IPR001173">
    <property type="entry name" value="Glyco_trans_2-like"/>
</dbReference>
<evidence type="ECO:0000259" key="1">
    <source>
        <dbReference type="Pfam" id="PF00535"/>
    </source>
</evidence>
<proteinExistence type="predicted"/>
<dbReference type="GO" id="GO:0016758">
    <property type="term" value="F:hexosyltransferase activity"/>
    <property type="evidence" value="ECO:0007669"/>
    <property type="project" value="UniProtKB-ARBA"/>
</dbReference>
<name>A0A847CZ99_9BACT</name>
<feature type="domain" description="Glycosyltransferase 2-like" evidence="1">
    <location>
        <begin position="7"/>
        <end position="169"/>
    </location>
</feature>
<protein>
    <submittedName>
        <fullName evidence="2">Glycosyltransferase family 2 protein</fullName>
    </submittedName>
</protein>
<evidence type="ECO:0000313" key="2">
    <source>
        <dbReference type="EMBL" id="NLD25278.1"/>
    </source>
</evidence>
<comment type="caution">
    <text evidence="2">The sequence shown here is derived from an EMBL/GenBank/DDBJ whole genome shotgun (WGS) entry which is preliminary data.</text>
</comment>
<dbReference type="SUPFAM" id="SSF53448">
    <property type="entry name" value="Nucleotide-diphospho-sugar transferases"/>
    <property type="match status" value="1"/>
</dbReference>
<organism evidence="2 3">
    <name type="scientific">Candidatus Dojkabacteria bacterium</name>
    <dbReference type="NCBI Taxonomy" id="2099670"/>
    <lineage>
        <taxon>Bacteria</taxon>
        <taxon>Candidatus Dojkabacteria</taxon>
    </lineage>
</organism>
<dbReference type="AlphaFoldDB" id="A0A847CZ99"/>
<reference evidence="2 3" key="1">
    <citation type="journal article" date="2020" name="Biotechnol. Biofuels">
        <title>New insights from the biogas microbiome by comprehensive genome-resolved metagenomics of nearly 1600 species originating from multiple anaerobic digesters.</title>
        <authorList>
            <person name="Campanaro S."/>
            <person name="Treu L."/>
            <person name="Rodriguez-R L.M."/>
            <person name="Kovalovszki A."/>
            <person name="Ziels R.M."/>
            <person name="Maus I."/>
            <person name="Zhu X."/>
            <person name="Kougias P.G."/>
            <person name="Basile A."/>
            <person name="Luo G."/>
            <person name="Schluter A."/>
            <person name="Konstantinidis K.T."/>
            <person name="Angelidaki I."/>
        </authorList>
    </citation>
    <scope>NUCLEOTIDE SEQUENCE [LARGE SCALE GENOMIC DNA]</scope>
    <source>
        <strain evidence="2">AS06rmzACSIP_65</strain>
    </source>
</reference>
<dbReference type="EMBL" id="JAAZBX010000004">
    <property type="protein sequence ID" value="NLD25278.1"/>
    <property type="molecule type" value="Genomic_DNA"/>
</dbReference>
<dbReference type="CDD" id="cd00761">
    <property type="entry name" value="Glyco_tranf_GTA_type"/>
    <property type="match status" value="1"/>
</dbReference>
<accession>A0A847CZ99</accession>
<dbReference type="PANTHER" id="PTHR22916:SF3">
    <property type="entry name" value="UDP-GLCNAC:BETAGAL BETA-1,3-N-ACETYLGLUCOSAMINYLTRANSFERASE-LIKE PROTEIN 1"/>
    <property type="match status" value="1"/>
</dbReference>
<evidence type="ECO:0000313" key="3">
    <source>
        <dbReference type="Proteomes" id="UP000545876"/>
    </source>
</evidence>
<dbReference type="Pfam" id="PF00535">
    <property type="entry name" value="Glycos_transf_2"/>
    <property type="match status" value="1"/>
</dbReference>
<sequence>MQNPKVTVLMPAYNAEKYIETAIESILNQTYKDFEFIIVNDCSTDSTLDIIKKYAKKDKRIKIISNKENQKIAQTLNNGLKEAKGKYIARLDADDWSHPERLEKQVNFMEENPRIVLSSGNMEICDGELNKKNISNYPLSDKDIRKVFLQYNPTVSPAMIWRREVSEEIGGFSLNTMSEDYMFFMDMSSKGEVANLKDILIKYRVLDTSVSSTQMRRAHLSTVQIALTGFLKYGYTITFKTRLVMMTRFVTAFLIPPSIWRFFSSRIKR</sequence>
<dbReference type="InterPro" id="IPR029044">
    <property type="entry name" value="Nucleotide-diphossugar_trans"/>
</dbReference>
<dbReference type="Gene3D" id="3.90.550.10">
    <property type="entry name" value="Spore Coat Polysaccharide Biosynthesis Protein SpsA, Chain A"/>
    <property type="match status" value="1"/>
</dbReference>
<dbReference type="Proteomes" id="UP000545876">
    <property type="component" value="Unassembled WGS sequence"/>
</dbReference>
<keyword evidence="2" id="KW-0808">Transferase</keyword>
<dbReference type="PANTHER" id="PTHR22916">
    <property type="entry name" value="GLYCOSYLTRANSFERASE"/>
    <property type="match status" value="1"/>
</dbReference>